<dbReference type="OrthoDB" id="9806342at2"/>
<dbReference type="AlphaFoldDB" id="A0A410M8V6"/>
<evidence type="ECO:0000256" key="2">
    <source>
        <dbReference type="SAM" id="SignalP"/>
    </source>
</evidence>
<dbReference type="CDD" id="cd10917">
    <property type="entry name" value="CE4_NodB_like_6s_7s"/>
    <property type="match status" value="1"/>
</dbReference>
<dbReference type="SUPFAM" id="SSF88713">
    <property type="entry name" value="Glycoside hydrolase/deacetylase"/>
    <property type="match status" value="1"/>
</dbReference>
<dbReference type="InterPro" id="IPR002509">
    <property type="entry name" value="NODB_dom"/>
</dbReference>
<dbReference type="PROSITE" id="PS51257">
    <property type="entry name" value="PROKAR_LIPOPROTEIN"/>
    <property type="match status" value="1"/>
</dbReference>
<evidence type="ECO:0000259" key="3">
    <source>
        <dbReference type="PROSITE" id="PS51677"/>
    </source>
</evidence>
<dbReference type="InterPro" id="IPR050248">
    <property type="entry name" value="Polysacc_deacetylase_ArnD"/>
</dbReference>
<dbReference type="GO" id="GO:0005975">
    <property type="term" value="P:carbohydrate metabolic process"/>
    <property type="evidence" value="ECO:0007669"/>
    <property type="project" value="InterPro"/>
</dbReference>
<dbReference type="Proteomes" id="UP000287756">
    <property type="component" value="Chromosome"/>
</dbReference>
<dbReference type="PROSITE" id="PS51677">
    <property type="entry name" value="NODB"/>
    <property type="match status" value="1"/>
</dbReference>
<keyword evidence="2" id="KW-0732">Signal</keyword>
<feature type="compositionally biased region" description="Acidic residues" evidence="1">
    <location>
        <begin position="43"/>
        <end position="67"/>
    </location>
</feature>
<feature type="region of interest" description="Disordered" evidence="1">
    <location>
        <begin position="21"/>
        <end position="73"/>
    </location>
</feature>
<dbReference type="KEGG" id="hli:HLI_02480"/>
<gene>
    <name evidence="4" type="ORF">HLI_02480</name>
</gene>
<evidence type="ECO:0000313" key="4">
    <source>
        <dbReference type="EMBL" id="QAS51151.1"/>
    </source>
</evidence>
<proteinExistence type="predicted"/>
<reference evidence="4 5" key="1">
    <citation type="submission" date="2018-01" db="EMBL/GenBank/DDBJ databases">
        <title>The whole genome sequencing and assembly of Halobacillus litoralis ERB031 strain.</title>
        <authorList>
            <person name="Lee S.-J."/>
            <person name="Park M.-K."/>
            <person name="Kim J.-Y."/>
            <person name="Lee Y.-J."/>
            <person name="Yi H."/>
            <person name="Bahn Y.-S."/>
            <person name="Kim J.F."/>
            <person name="Lee D.-W."/>
        </authorList>
    </citation>
    <scope>NUCLEOTIDE SEQUENCE [LARGE SCALE GENOMIC DNA]</scope>
    <source>
        <strain evidence="4 5">ERB 031</strain>
    </source>
</reference>
<dbReference type="GO" id="GO:0016810">
    <property type="term" value="F:hydrolase activity, acting on carbon-nitrogen (but not peptide) bonds"/>
    <property type="evidence" value="ECO:0007669"/>
    <property type="project" value="InterPro"/>
</dbReference>
<feature type="domain" description="NodB homology" evidence="3">
    <location>
        <begin position="92"/>
        <end position="272"/>
    </location>
</feature>
<dbReference type="Gene3D" id="3.20.20.370">
    <property type="entry name" value="Glycoside hydrolase/deacetylase"/>
    <property type="match status" value="1"/>
</dbReference>
<feature type="signal peptide" evidence="2">
    <location>
        <begin position="1"/>
        <end position="19"/>
    </location>
</feature>
<dbReference type="InterPro" id="IPR011330">
    <property type="entry name" value="Glyco_hydro/deAcase_b/a-brl"/>
</dbReference>
<name>A0A410M8V6_9BACI</name>
<dbReference type="Pfam" id="PF01522">
    <property type="entry name" value="Polysacc_deac_1"/>
    <property type="match status" value="1"/>
</dbReference>
<organism evidence="4 5">
    <name type="scientific">Halobacillus litoralis</name>
    <dbReference type="NCBI Taxonomy" id="45668"/>
    <lineage>
        <taxon>Bacteria</taxon>
        <taxon>Bacillati</taxon>
        <taxon>Bacillota</taxon>
        <taxon>Bacilli</taxon>
        <taxon>Bacillales</taxon>
        <taxon>Bacillaceae</taxon>
        <taxon>Halobacillus</taxon>
    </lineage>
</organism>
<evidence type="ECO:0000256" key="1">
    <source>
        <dbReference type="SAM" id="MobiDB-lite"/>
    </source>
</evidence>
<dbReference type="PANTHER" id="PTHR10587">
    <property type="entry name" value="GLYCOSYL TRANSFERASE-RELATED"/>
    <property type="match status" value="1"/>
</dbReference>
<dbReference type="RefSeq" id="WP_128522915.1">
    <property type="nucleotide sequence ID" value="NZ_CANLVY010000004.1"/>
</dbReference>
<accession>A0A410M8V6</accession>
<evidence type="ECO:0000313" key="5">
    <source>
        <dbReference type="Proteomes" id="UP000287756"/>
    </source>
</evidence>
<protein>
    <submittedName>
        <fullName evidence="4">Polysaccharide deacetylase</fullName>
    </submittedName>
</protein>
<sequence>MKKWIGLFLVLTLLLAACSGVESKESQEEEEQEPVTEEKAQEEVAEEEAEDTEENTDSESAEESEETVVEKEPQYEITGNWSFQPIADANPKVALLTFDDAPDQYAVEMAKTLKELDAPAIFFVNGHFIDTEEEKAALKEIHELGFPIGNHTATHASLPDLTEEQQKEEIVGLNDEIEEIIGERPDFFRAPFGQNTEFSKNLAAEEDMLVMNWTYGYDWEAEYQNAEALADIMVNTPLLGNGANLLMHDREWTYEAVDEIVEGIRGKGFELLDPALIQTP</sequence>
<dbReference type="EMBL" id="CP026118">
    <property type="protein sequence ID" value="QAS51151.1"/>
    <property type="molecule type" value="Genomic_DNA"/>
</dbReference>
<feature type="chain" id="PRO_5039520934" evidence="2">
    <location>
        <begin position="20"/>
        <end position="280"/>
    </location>
</feature>